<dbReference type="Proteomes" id="UP001314903">
    <property type="component" value="Unassembled WGS sequence"/>
</dbReference>
<dbReference type="InterPro" id="IPR001119">
    <property type="entry name" value="SLH_dom"/>
</dbReference>
<evidence type="ECO:0000313" key="4">
    <source>
        <dbReference type="Proteomes" id="UP001314903"/>
    </source>
</evidence>
<comment type="caution">
    <text evidence="3">The sequence shown here is derived from an EMBL/GenBank/DDBJ whole genome shotgun (WGS) entry which is preliminary data.</text>
</comment>
<proteinExistence type="predicted"/>
<keyword evidence="1" id="KW-0677">Repeat</keyword>
<evidence type="ECO:0000313" key="3">
    <source>
        <dbReference type="EMBL" id="MBP2027123.1"/>
    </source>
</evidence>
<dbReference type="Pfam" id="PF00395">
    <property type="entry name" value="SLH"/>
    <property type="match status" value="1"/>
</dbReference>
<accession>A0ABS4KH75</accession>
<sequence length="820" mass="90586">MKNKSNPKNSRQNSNRRIGLVWPLLLLLIFGNFSNAFAFQAASPYPVIEGSPNSQEINRRLQARDIQGDEGVYFVLGSSIMTLDANSNFRPNAPLTEAEALVLAINSSGMASGVKVDPSDWRKGYIDLATSSGVLNPQDIVASTETNYSAPVTAEKFARWMSASSGKPFIYSQNPSASVNRRMAAQMLHSNKNMILSNLGSGVSSGEVVSKQEVYDKGEPSLLITVKSDEGGFFNVLANSSKNFPVARYGALSLNPSVLQSGDRVEFFLRDGKVYYAQAGSSSPQTVEGTFEGIQGSNIIIKDFTDRQRIYQYSPNATFFTEQNTVSGISSKQITKENLIYGQDIRLMLKNNIAEEIHAYLDIDPDLDGYIPPKGRMVSGKVLEKGNDYLVLSDNQRYAVPVDTLVSKGGILSDISYLMEGDMVKLFFDDIYSQRATALEIEGPQRQIDKLLKGTIDSVAIGRGTVTLTNVKELSGDRWIDAGEAYKTIPLSNEIYVGSQKVNRSQMSSYKGQSLYMAVSMAQGSPKVEKGNIMASNPISLYEEVRSVDYPGSYMNVDGNIINFSGGTLVVKDSRLVDSRNIDAFAGAFVEASSSSKAASLVVLNTTTQAVETGYAVYRGTFENVFNYKFALYNDKGERFYYINTGDRWITRRAGTDDPQIAFTDQTRFYDADHNRGEGKVISVNEIKDLRFTDRRDDNSGLLERQVYVVTRNDVAIGVTFQTDTSTTSLVNAQNTMTGRVREIGENTVTLREVAKFNSLRGIFVHQQLEEEIDLSKAIIVKDGKAIPLSAIEELNNRKVRVIYKQRTTRTNDGIVLIVE</sequence>
<reference evidence="3 4" key="1">
    <citation type="submission" date="2021-03" db="EMBL/GenBank/DDBJ databases">
        <title>Genomic Encyclopedia of Type Strains, Phase IV (KMG-IV): sequencing the most valuable type-strain genomes for metagenomic binning, comparative biology and taxonomic classification.</title>
        <authorList>
            <person name="Goeker M."/>
        </authorList>
    </citation>
    <scope>NUCLEOTIDE SEQUENCE [LARGE SCALE GENOMIC DNA]</scope>
    <source>
        <strain evidence="3 4">DSM 27512</strain>
    </source>
</reference>
<gene>
    <name evidence="3" type="ORF">J2Z35_000917</name>
</gene>
<protein>
    <recommendedName>
        <fullName evidence="2">SLH domain-containing protein</fullName>
    </recommendedName>
</protein>
<dbReference type="RefSeq" id="WP_209659856.1">
    <property type="nucleotide sequence ID" value="NZ_JAGGLI010000007.1"/>
</dbReference>
<evidence type="ECO:0000259" key="2">
    <source>
        <dbReference type="Pfam" id="PF00395"/>
    </source>
</evidence>
<name>A0ABS4KH75_9FIRM</name>
<feature type="domain" description="SLH" evidence="2">
    <location>
        <begin position="71"/>
        <end position="100"/>
    </location>
</feature>
<dbReference type="EMBL" id="JAGGLI010000007">
    <property type="protein sequence ID" value="MBP2027123.1"/>
    <property type="molecule type" value="Genomic_DNA"/>
</dbReference>
<organism evidence="3 4">
    <name type="scientific">Acetoanaerobium pronyense</name>
    <dbReference type="NCBI Taxonomy" id="1482736"/>
    <lineage>
        <taxon>Bacteria</taxon>
        <taxon>Bacillati</taxon>
        <taxon>Bacillota</taxon>
        <taxon>Clostridia</taxon>
        <taxon>Peptostreptococcales</taxon>
        <taxon>Filifactoraceae</taxon>
        <taxon>Acetoanaerobium</taxon>
    </lineage>
</organism>
<keyword evidence="4" id="KW-1185">Reference proteome</keyword>
<evidence type="ECO:0000256" key="1">
    <source>
        <dbReference type="ARBA" id="ARBA00022737"/>
    </source>
</evidence>